<accession>U6FTE2</accession>
<organism evidence="3">
    <name type="scientific">Echinococcus granulosus</name>
    <name type="common">Hydatid tapeworm</name>
    <dbReference type="NCBI Taxonomy" id="6210"/>
    <lineage>
        <taxon>Eukaryota</taxon>
        <taxon>Metazoa</taxon>
        <taxon>Spiralia</taxon>
        <taxon>Lophotrochozoa</taxon>
        <taxon>Platyhelminthes</taxon>
        <taxon>Cestoda</taxon>
        <taxon>Eucestoda</taxon>
        <taxon>Cyclophyllidea</taxon>
        <taxon>Taeniidae</taxon>
        <taxon>Echinococcus</taxon>
        <taxon>Echinococcus granulosus group</taxon>
    </lineage>
</organism>
<keyword evidence="2" id="KW-0472">Membrane</keyword>
<evidence type="ECO:0000256" key="1">
    <source>
        <dbReference type="SAM" id="MobiDB-lite"/>
    </source>
</evidence>
<sequence length="124" mass="13601">MGRNRAGIHPRISISTDAITPPTSTQLQLQLLPMPTSQLLSHPNLLLIIHLPPLAARAVLVLAFSILLLICFIHYFLMPSTRHTHTHVMHSIGEEFGFGAAPSDEEDEREGDKDGEAALILPPI</sequence>
<reference evidence="5" key="2">
    <citation type="submission" date="2020-10" db="UniProtKB">
        <authorList>
            <consortium name="WormBaseParasite"/>
        </authorList>
    </citation>
    <scope>IDENTIFICATION</scope>
</reference>
<gene>
    <name evidence="3" type="ORF">EgrG_002067700</name>
</gene>
<name>U6FTE2_ECHGR</name>
<keyword evidence="2" id="KW-1133">Transmembrane helix</keyword>
<proteinExistence type="predicted"/>
<dbReference type="EMBL" id="CBLN010004012">
    <property type="protein sequence ID" value="CDI70196.1"/>
    <property type="molecule type" value="Genomic_DNA"/>
</dbReference>
<dbReference type="AlphaFoldDB" id="U6FTE2"/>
<keyword evidence="2" id="KW-0812">Transmembrane</keyword>
<evidence type="ECO:0000256" key="2">
    <source>
        <dbReference type="SAM" id="Phobius"/>
    </source>
</evidence>
<protein>
    <submittedName>
        <fullName evidence="5">Expressed conserved protein</fullName>
    </submittedName>
</protein>
<feature type="transmembrane region" description="Helical" evidence="2">
    <location>
        <begin position="54"/>
        <end position="77"/>
    </location>
</feature>
<dbReference type="WBParaSite" id="EgrG_002067700">
    <property type="protein sequence ID" value="EgrG_002067700"/>
    <property type="gene ID" value="EgrG_002067700"/>
</dbReference>
<dbReference type="Proteomes" id="UP000492820">
    <property type="component" value="Unassembled WGS sequence"/>
</dbReference>
<feature type="region of interest" description="Disordered" evidence="1">
    <location>
        <begin position="98"/>
        <end position="124"/>
    </location>
</feature>
<reference evidence="3 4" key="1">
    <citation type="journal article" date="2013" name="Nature">
        <title>The genomes of four tapeworm species reveal adaptations to parasitism.</title>
        <authorList>
            <person name="Tsai I.J."/>
            <person name="Zarowiecki M."/>
            <person name="Holroyd N."/>
            <person name="Garciarrubio A."/>
            <person name="Sanchez-Flores A."/>
            <person name="Brooks K.L."/>
            <person name="Tracey A."/>
            <person name="Bobes R.J."/>
            <person name="Fragoso G."/>
            <person name="Sciutto E."/>
            <person name="Aslett M."/>
            <person name="Beasley H."/>
            <person name="Bennett H.M."/>
            <person name="Cai J."/>
            <person name="Camicia F."/>
            <person name="Clark R."/>
            <person name="Cucher M."/>
            <person name="De Silva N."/>
            <person name="Day T.A."/>
            <person name="Deplazes P."/>
            <person name="Estrada K."/>
            <person name="Fernandez C."/>
            <person name="Holland P.W."/>
            <person name="Hou J."/>
            <person name="Hu S."/>
            <person name="Huckvale T."/>
            <person name="Hung S.S."/>
            <person name="Kamenetzky L."/>
            <person name="Keane J.A."/>
            <person name="Kiss F."/>
            <person name="Koziol U."/>
            <person name="Lambert O."/>
            <person name="Liu K."/>
            <person name="Luo X."/>
            <person name="Luo Y."/>
            <person name="Macchiaroli N."/>
            <person name="Nichol S."/>
            <person name="Paps J."/>
            <person name="Parkinson J."/>
            <person name="Pouchkina-Stantcheva N."/>
            <person name="Riddiford N."/>
            <person name="Rosenzvit M."/>
            <person name="Salinas G."/>
            <person name="Wasmuth J.D."/>
            <person name="Zamanian M."/>
            <person name="Zheng Y."/>
            <person name="Cai X."/>
            <person name="Soberon X."/>
            <person name="Olson P.D."/>
            <person name="Laclette J.P."/>
            <person name="Brehm K."/>
            <person name="Berriman M."/>
            <person name="Garciarrubio A."/>
            <person name="Bobes R.J."/>
            <person name="Fragoso G."/>
            <person name="Sanchez-Flores A."/>
            <person name="Estrada K."/>
            <person name="Cevallos M.A."/>
            <person name="Morett E."/>
            <person name="Gonzalez V."/>
            <person name="Portillo T."/>
            <person name="Ochoa-Leyva A."/>
            <person name="Jose M.V."/>
            <person name="Sciutto E."/>
            <person name="Landa A."/>
            <person name="Jimenez L."/>
            <person name="Valdes V."/>
            <person name="Carrero J.C."/>
            <person name="Larralde C."/>
            <person name="Morales-Montor J."/>
            <person name="Limon-Lason J."/>
            <person name="Soberon X."/>
            <person name="Laclette J.P."/>
        </authorList>
    </citation>
    <scope>NUCLEOTIDE SEQUENCE [LARGE SCALE GENOMIC DNA]</scope>
</reference>
<evidence type="ECO:0000313" key="5">
    <source>
        <dbReference type="WBParaSite" id="EgrG_002067700"/>
    </source>
</evidence>
<evidence type="ECO:0000313" key="4">
    <source>
        <dbReference type="Proteomes" id="UP000492820"/>
    </source>
</evidence>
<evidence type="ECO:0000313" key="3">
    <source>
        <dbReference type="EMBL" id="CDI70196.1"/>
    </source>
</evidence>